<comment type="subcellular location">
    <subcellularLocation>
        <location evidence="9">Cell membrane</location>
        <topology evidence="9">Multi-pass membrane protein</topology>
    </subcellularLocation>
    <subcellularLocation>
        <location evidence="1">Membrane</location>
        <topology evidence="1">Multi-pass membrane protein</topology>
    </subcellularLocation>
</comment>
<feature type="transmembrane region" description="Helical" evidence="9">
    <location>
        <begin position="211"/>
        <end position="230"/>
    </location>
</feature>
<feature type="transmembrane region" description="Helical" evidence="9">
    <location>
        <begin position="117"/>
        <end position="138"/>
    </location>
</feature>
<evidence type="ECO:0000256" key="4">
    <source>
        <dbReference type="ARBA" id="ARBA00022692"/>
    </source>
</evidence>
<feature type="transmembrane region" description="Helical" evidence="9">
    <location>
        <begin position="364"/>
        <end position="390"/>
    </location>
</feature>
<reference evidence="11 12" key="1">
    <citation type="submission" date="2019-04" db="EMBL/GenBank/DDBJ databases">
        <authorList>
            <person name="Dong K."/>
        </authorList>
    </citation>
    <scope>NUCLEOTIDE SEQUENCE [LARGE SCALE GENOMIC DNA]</scope>
    <source>
        <strain evidence="12">dk3543</strain>
    </source>
</reference>
<feature type="transmembrane region" description="Helical" evidence="9">
    <location>
        <begin position="242"/>
        <end position="266"/>
    </location>
</feature>
<keyword evidence="4 9" id="KW-0812">Transmembrane</keyword>
<evidence type="ECO:0000256" key="8">
    <source>
        <dbReference type="ARBA" id="ARBA00050025"/>
    </source>
</evidence>
<dbReference type="PANTHER" id="PTHR43029">
    <property type="entry name" value="AMMONIUM TRANSPORTER MEP2"/>
    <property type="match status" value="1"/>
</dbReference>
<dbReference type="Proteomes" id="UP000307808">
    <property type="component" value="Unassembled WGS sequence"/>
</dbReference>
<name>A0A4U2YM21_9ACTN</name>
<feature type="transmembrane region" description="Helical" evidence="9">
    <location>
        <begin position="30"/>
        <end position="50"/>
    </location>
</feature>
<organism evidence="11 12">
    <name type="scientific">Nocardioides jishulii</name>
    <dbReference type="NCBI Taxonomy" id="2575440"/>
    <lineage>
        <taxon>Bacteria</taxon>
        <taxon>Bacillati</taxon>
        <taxon>Actinomycetota</taxon>
        <taxon>Actinomycetes</taxon>
        <taxon>Propionibacteriales</taxon>
        <taxon>Nocardioidaceae</taxon>
        <taxon>Nocardioides</taxon>
    </lineage>
</organism>
<keyword evidence="12" id="KW-1185">Reference proteome</keyword>
<evidence type="ECO:0000313" key="11">
    <source>
        <dbReference type="EMBL" id="TKI61874.1"/>
    </source>
</evidence>
<dbReference type="PANTHER" id="PTHR43029:SF10">
    <property type="entry name" value="AMMONIUM TRANSPORTER MEP2"/>
    <property type="match status" value="1"/>
</dbReference>
<keyword evidence="3 9" id="KW-0813">Transport</keyword>
<evidence type="ECO:0000256" key="6">
    <source>
        <dbReference type="ARBA" id="ARBA00023136"/>
    </source>
</evidence>
<gene>
    <name evidence="11" type="ORF">FC770_12140</name>
</gene>
<feature type="transmembrane region" description="Helical" evidence="9">
    <location>
        <begin position="87"/>
        <end position="110"/>
    </location>
</feature>
<feature type="transmembrane region" description="Helical" evidence="9">
    <location>
        <begin position="278"/>
        <end position="295"/>
    </location>
</feature>
<keyword evidence="6 9" id="KW-0472">Membrane</keyword>
<dbReference type="SUPFAM" id="SSF111352">
    <property type="entry name" value="Ammonium transporter"/>
    <property type="match status" value="1"/>
</dbReference>
<evidence type="ECO:0000256" key="1">
    <source>
        <dbReference type="ARBA" id="ARBA00004141"/>
    </source>
</evidence>
<keyword evidence="7 9" id="KW-0924">Ammonia transport</keyword>
<evidence type="ECO:0000259" key="10">
    <source>
        <dbReference type="Pfam" id="PF00909"/>
    </source>
</evidence>
<feature type="transmembrane region" description="Helical" evidence="9">
    <location>
        <begin position="169"/>
        <end position="190"/>
    </location>
</feature>
<evidence type="ECO:0000256" key="5">
    <source>
        <dbReference type="ARBA" id="ARBA00022989"/>
    </source>
</evidence>
<dbReference type="Gene3D" id="1.10.3430.10">
    <property type="entry name" value="Ammonium transporter AmtB like domains"/>
    <property type="match status" value="1"/>
</dbReference>
<comment type="caution">
    <text evidence="11">The sequence shown here is derived from an EMBL/GenBank/DDBJ whole genome shotgun (WGS) entry which is preliminary data.</text>
</comment>
<dbReference type="InterPro" id="IPR029020">
    <property type="entry name" value="Ammonium/urea_transptr"/>
</dbReference>
<dbReference type="OrthoDB" id="9814202at2"/>
<feature type="transmembrane region" description="Helical" evidence="9">
    <location>
        <begin position="6"/>
        <end position="23"/>
    </location>
</feature>
<dbReference type="InterPro" id="IPR024041">
    <property type="entry name" value="NH4_transpt_AmtB-like_dom"/>
</dbReference>
<dbReference type="InterPro" id="IPR018047">
    <property type="entry name" value="Ammonium_transpt_CS"/>
</dbReference>
<dbReference type="NCBIfam" id="TIGR00836">
    <property type="entry name" value="amt"/>
    <property type="match status" value="1"/>
</dbReference>
<evidence type="ECO:0000256" key="7">
    <source>
        <dbReference type="ARBA" id="ARBA00023177"/>
    </source>
</evidence>
<feature type="transmembrane region" description="Helical" evidence="9">
    <location>
        <begin position="301"/>
        <end position="320"/>
    </location>
</feature>
<dbReference type="InterPro" id="IPR001905">
    <property type="entry name" value="Ammonium_transpt"/>
</dbReference>
<dbReference type="EMBL" id="SZPY01000003">
    <property type="protein sequence ID" value="TKI61874.1"/>
    <property type="molecule type" value="Genomic_DNA"/>
</dbReference>
<proteinExistence type="inferred from homology"/>
<accession>A0A4U2YM21</accession>
<feature type="transmembrane region" description="Helical" evidence="9">
    <location>
        <begin position="332"/>
        <end position="358"/>
    </location>
</feature>
<keyword evidence="5 9" id="KW-1133">Transmembrane helix</keyword>
<evidence type="ECO:0000256" key="2">
    <source>
        <dbReference type="ARBA" id="ARBA00005887"/>
    </source>
</evidence>
<comment type="similarity">
    <text evidence="2 9">Belongs to the ammonia transporter channel (TC 1.A.11.2) family.</text>
</comment>
<dbReference type="Pfam" id="PF00909">
    <property type="entry name" value="Ammonium_transp"/>
    <property type="match status" value="1"/>
</dbReference>
<dbReference type="PROSITE" id="PS01219">
    <property type="entry name" value="AMMONIUM_TRANSP"/>
    <property type="match status" value="1"/>
</dbReference>
<sequence length="444" mass="46112">MLVSASFVLMMTTPALALFYGGMSRSKSVLNMMMMSFSSVGIVGIVYVLWGYSMSYSTNEAGESTSVLGLFANPFEWFGLEGYDPSGYIGVGFQLTFAVITAALISGAVADRLKFSAWVLFLPLWVTFSYFPLAHMVWGGGLLSGEEESLAAWMFGVTDGMASVAPVDYAGGTVVHINAGVAGLILALMLGKRLGFGKEPIKPHNLPLTMIGAGLLWLGWYGFNVGSIVFPADGTEESNALFIAETGLVWLNTTVAAAAAVVGWMVVEKIRHGKATSLGAASGVVAGLVAITPACGALSPIGAIILGLVSGALCALAVGLKYKFGYDDALDVVGVHLVGGLVGTVGIGFLATSGGLFYGDGAKLLVVQVVIALFAMLWSAVFTFLVALLVKAVIGLRVDEEAEIEGVDFSEHGETAYDFGTAVGRGRSLVGNTTTDKVKEGASA</sequence>
<dbReference type="GO" id="GO:0005886">
    <property type="term" value="C:plasma membrane"/>
    <property type="evidence" value="ECO:0007669"/>
    <property type="project" value="UniProtKB-SubCell"/>
</dbReference>
<evidence type="ECO:0000256" key="9">
    <source>
        <dbReference type="RuleBase" id="RU362002"/>
    </source>
</evidence>
<evidence type="ECO:0000256" key="3">
    <source>
        <dbReference type="ARBA" id="ARBA00022448"/>
    </source>
</evidence>
<evidence type="ECO:0000313" key="12">
    <source>
        <dbReference type="Proteomes" id="UP000307808"/>
    </source>
</evidence>
<feature type="domain" description="Ammonium transporter AmtB-like" evidence="10">
    <location>
        <begin position="1"/>
        <end position="417"/>
    </location>
</feature>
<dbReference type="GO" id="GO:0008519">
    <property type="term" value="F:ammonium channel activity"/>
    <property type="evidence" value="ECO:0007669"/>
    <property type="project" value="InterPro"/>
</dbReference>
<protein>
    <recommendedName>
        <fullName evidence="8 9">Ammonium transporter</fullName>
    </recommendedName>
</protein>
<dbReference type="AlphaFoldDB" id="A0A4U2YM21"/>